<dbReference type="PANTHER" id="PTHR10285">
    <property type="entry name" value="URIDINE KINASE"/>
    <property type="match status" value="1"/>
</dbReference>
<gene>
    <name evidence="13" type="ORF">NIES267_60980</name>
</gene>
<name>A0A1Z4LZQ4_9CYAN</name>
<dbReference type="Gene3D" id="3.40.50.300">
    <property type="entry name" value="P-loop containing nucleotide triphosphate hydrolases"/>
    <property type="match status" value="1"/>
</dbReference>
<dbReference type="NCBIfam" id="NF005655">
    <property type="entry name" value="PRK07429.1"/>
    <property type="match status" value="1"/>
</dbReference>
<keyword evidence="6" id="KW-0808">Transferase</keyword>
<keyword evidence="8 13" id="KW-0418">Kinase</keyword>
<keyword evidence="9" id="KW-0067">ATP-binding</keyword>
<evidence type="ECO:0000256" key="3">
    <source>
        <dbReference type="ARBA" id="ARBA00012042"/>
    </source>
</evidence>
<dbReference type="GO" id="GO:0005524">
    <property type="term" value="F:ATP binding"/>
    <property type="evidence" value="ECO:0007669"/>
    <property type="project" value="UniProtKB-KW"/>
</dbReference>
<evidence type="ECO:0000256" key="4">
    <source>
        <dbReference type="ARBA" id="ARBA00022531"/>
    </source>
</evidence>
<dbReference type="PRINTS" id="PR00478">
    <property type="entry name" value="PHRIBLKINASE"/>
</dbReference>
<evidence type="ECO:0000313" key="14">
    <source>
        <dbReference type="Proteomes" id="UP000218418"/>
    </source>
</evidence>
<evidence type="ECO:0000256" key="7">
    <source>
        <dbReference type="ARBA" id="ARBA00022741"/>
    </source>
</evidence>
<dbReference type="AlphaFoldDB" id="A0A1Z4LZQ4"/>
<dbReference type="InterPro" id="IPR027417">
    <property type="entry name" value="P-loop_NTPase"/>
</dbReference>
<proteinExistence type="inferred from homology"/>
<dbReference type="GO" id="GO:0008974">
    <property type="term" value="F:phosphoribulokinase activity"/>
    <property type="evidence" value="ECO:0007669"/>
    <property type="project" value="UniProtKB-EC"/>
</dbReference>
<organism evidence="13 14">
    <name type="scientific">Calothrix parasitica NIES-267</name>
    <dbReference type="NCBI Taxonomy" id="1973488"/>
    <lineage>
        <taxon>Bacteria</taxon>
        <taxon>Bacillati</taxon>
        <taxon>Cyanobacteriota</taxon>
        <taxon>Cyanophyceae</taxon>
        <taxon>Nostocales</taxon>
        <taxon>Calotrichaceae</taxon>
        <taxon>Calothrix</taxon>
    </lineage>
</organism>
<evidence type="ECO:0000256" key="6">
    <source>
        <dbReference type="ARBA" id="ARBA00022679"/>
    </source>
</evidence>
<protein>
    <recommendedName>
        <fullName evidence="3 11">Phosphoribulokinase</fullName>
        <ecNumber evidence="3 11">2.7.1.19</ecNumber>
    </recommendedName>
</protein>
<reference evidence="13 14" key="1">
    <citation type="submission" date="2017-06" db="EMBL/GenBank/DDBJ databases">
        <title>Genome sequencing of cyanobaciteial culture collection at National Institute for Environmental Studies (NIES).</title>
        <authorList>
            <person name="Hirose Y."/>
            <person name="Shimura Y."/>
            <person name="Fujisawa T."/>
            <person name="Nakamura Y."/>
            <person name="Kawachi M."/>
        </authorList>
    </citation>
    <scope>NUCLEOTIDE SEQUENCE [LARGE SCALE GENOMIC DNA]</scope>
    <source>
        <strain evidence="13 14">NIES-267</strain>
    </source>
</reference>
<dbReference type="EC" id="2.7.1.19" evidence="3 11"/>
<keyword evidence="7" id="KW-0547">Nucleotide-binding</keyword>
<comment type="catalytic activity">
    <reaction evidence="10 11">
        <text>D-ribulose 5-phosphate + ATP = D-ribulose 1,5-bisphosphate + ADP + H(+)</text>
        <dbReference type="Rhea" id="RHEA:19365"/>
        <dbReference type="ChEBI" id="CHEBI:15378"/>
        <dbReference type="ChEBI" id="CHEBI:30616"/>
        <dbReference type="ChEBI" id="CHEBI:57870"/>
        <dbReference type="ChEBI" id="CHEBI:58121"/>
        <dbReference type="ChEBI" id="CHEBI:456216"/>
        <dbReference type="EC" id="2.7.1.19"/>
    </reaction>
</comment>
<evidence type="ECO:0000256" key="2">
    <source>
        <dbReference type="ARBA" id="ARBA00009719"/>
    </source>
</evidence>
<dbReference type="InterPro" id="IPR006083">
    <property type="entry name" value="PRK/URK"/>
</dbReference>
<accession>A0A1Z4LZQ4</accession>
<feature type="domain" description="Phosphoribulokinase/uridine kinase" evidence="12">
    <location>
        <begin position="6"/>
        <end position="186"/>
    </location>
</feature>
<dbReference type="OrthoDB" id="9777642at2"/>
<dbReference type="Pfam" id="PF00485">
    <property type="entry name" value="PRK"/>
    <property type="match status" value="1"/>
</dbReference>
<keyword evidence="5" id="KW-0113">Calvin cycle</keyword>
<dbReference type="GO" id="GO:0019253">
    <property type="term" value="P:reductive pentose-phosphate cycle"/>
    <property type="evidence" value="ECO:0007669"/>
    <property type="project" value="UniProtKB-KW"/>
</dbReference>
<comment type="pathway">
    <text evidence="1">Carbohydrate biosynthesis; Calvin cycle.</text>
</comment>
<dbReference type="CDD" id="cd02026">
    <property type="entry name" value="PRK"/>
    <property type="match status" value="1"/>
</dbReference>
<evidence type="ECO:0000256" key="8">
    <source>
        <dbReference type="ARBA" id="ARBA00022777"/>
    </source>
</evidence>
<keyword evidence="4" id="KW-0602">Photosynthesis</keyword>
<evidence type="ECO:0000256" key="5">
    <source>
        <dbReference type="ARBA" id="ARBA00022567"/>
    </source>
</evidence>
<evidence type="ECO:0000313" key="13">
    <source>
        <dbReference type="EMBL" id="BAY86588.1"/>
    </source>
</evidence>
<evidence type="ECO:0000256" key="9">
    <source>
        <dbReference type="ARBA" id="ARBA00022840"/>
    </source>
</evidence>
<evidence type="ECO:0000259" key="12">
    <source>
        <dbReference type="Pfam" id="PF00485"/>
    </source>
</evidence>
<dbReference type="PROSITE" id="PS00567">
    <property type="entry name" value="PHOSPHORIBULOKINASE"/>
    <property type="match status" value="1"/>
</dbReference>
<evidence type="ECO:0000256" key="11">
    <source>
        <dbReference type="RuleBase" id="RU004082"/>
    </source>
</evidence>
<dbReference type="SUPFAM" id="SSF52540">
    <property type="entry name" value="P-loop containing nucleoside triphosphate hydrolases"/>
    <property type="match status" value="1"/>
</dbReference>
<dbReference type="InterPro" id="IPR006082">
    <property type="entry name" value="PRK"/>
</dbReference>
<comment type="similarity">
    <text evidence="2 11">Belongs to the phosphoribulokinase family.</text>
</comment>
<sequence>MTRPIILGIVGDSAAGKTTLTKGIAQVLGPENVTVICTDDYHRYDRKQRAEIGITALDPDCNYLDIMQQHMKQLRNGLPILKPIYNHTTGNLDAPEYIKPNKFVIVEGLLGYSTRKARECYDVKVYLAPPESLRAGWKIKRDTQKRGYSEEQVLKALKQREPDSEKFIRPQRQWSDIVVSFYPPKDASEKNNGHLNVRLVLRPTIPHPDFTQIVNLGNGNSTSAIRLDLDRDMSKPVDVLEVDGHATLDQVNRLEQIICSDMPNLKNVCDRESNPELGKVAGTTGESIQSYPLALTQLLITYHVLKATQISQEGLSAKL</sequence>
<keyword evidence="14" id="KW-1185">Reference proteome</keyword>
<dbReference type="EMBL" id="AP018227">
    <property type="protein sequence ID" value="BAY86588.1"/>
    <property type="molecule type" value="Genomic_DNA"/>
</dbReference>
<evidence type="ECO:0000256" key="1">
    <source>
        <dbReference type="ARBA" id="ARBA00005215"/>
    </source>
</evidence>
<dbReference type="Proteomes" id="UP000218418">
    <property type="component" value="Chromosome"/>
</dbReference>
<evidence type="ECO:0000256" key="10">
    <source>
        <dbReference type="ARBA" id="ARBA00047663"/>
    </source>
</evidence>